<keyword evidence="1" id="KW-0934">Plastid</keyword>
<dbReference type="AlphaFoldDB" id="A0A345UB23"/>
<sequence length="111" mass="13352">MNQKSATKDVSTPETSFYTNDTDQKISLLFSQIRKLEEKKIIDSQSMRKMKKREQQRAYTRTKRMQGYHNMNFWLKCNPELSKKLKHILTHLSEEEISKIVNDYIQYLSLF</sequence>
<protein>
    <submittedName>
        <fullName evidence="1">Uncharacterized protein</fullName>
    </submittedName>
</protein>
<accession>A0A345UB23</accession>
<organism evidence="1">
    <name type="scientific">Melanthalia intermedia</name>
    <dbReference type="NCBI Taxonomy" id="172989"/>
    <lineage>
        <taxon>Eukaryota</taxon>
        <taxon>Rhodophyta</taxon>
        <taxon>Florideophyceae</taxon>
        <taxon>Rhodymeniophycidae</taxon>
        <taxon>Gracilariales</taxon>
        <taxon>Gracilariaceae</taxon>
        <taxon>Melanthalia</taxon>
    </lineage>
</organism>
<gene>
    <name evidence="1" type="primary">orf111</name>
</gene>
<reference evidence="1" key="1">
    <citation type="submission" date="2018-05" db="EMBL/GenBank/DDBJ databases">
        <title>Organellar genomes of Gracilariaceae.</title>
        <authorList>
            <person name="Iha C."/>
            <person name="Oliveira M.C."/>
        </authorList>
    </citation>
    <scope>NUCLEOTIDE SEQUENCE</scope>
</reference>
<name>A0A345UB23_9FLOR</name>
<geneLocation type="chloroplast" evidence="1"/>
<dbReference type="GeneID" id="37624340"/>
<dbReference type="EMBL" id="MH396016">
    <property type="protein sequence ID" value="AXI97659.1"/>
    <property type="molecule type" value="Genomic_DNA"/>
</dbReference>
<dbReference type="RefSeq" id="YP_009511782.1">
    <property type="nucleotide sequence ID" value="NC_039145.1"/>
</dbReference>
<proteinExistence type="predicted"/>
<keyword evidence="1" id="KW-0150">Chloroplast</keyword>
<evidence type="ECO:0000313" key="1">
    <source>
        <dbReference type="EMBL" id="AXI97659.1"/>
    </source>
</evidence>